<reference evidence="2 3" key="1">
    <citation type="journal article" date="2016" name="Nat. Commun.">
        <title>Thousands of microbial genomes shed light on interconnected biogeochemical processes in an aquifer system.</title>
        <authorList>
            <person name="Anantharaman K."/>
            <person name="Brown C.T."/>
            <person name="Hug L.A."/>
            <person name="Sharon I."/>
            <person name="Castelle C.J."/>
            <person name="Probst A.J."/>
            <person name="Thomas B.C."/>
            <person name="Singh A."/>
            <person name="Wilkins M.J."/>
            <person name="Karaoz U."/>
            <person name="Brodie E.L."/>
            <person name="Williams K.H."/>
            <person name="Hubbard S.S."/>
            <person name="Banfield J.F."/>
        </authorList>
    </citation>
    <scope>NUCLEOTIDE SEQUENCE [LARGE SCALE GENOMIC DNA]</scope>
</reference>
<dbReference type="CDD" id="cd05403">
    <property type="entry name" value="NT_KNTase_like"/>
    <property type="match status" value="1"/>
</dbReference>
<feature type="domain" description="Polymerase beta nucleotidyltransferase" evidence="1">
    <location>
        <begin position="15"/>
        <end position="100"/>
    </location>
</feature>
<organism evidence="2 3">
    <name type="scientific">Candidatus Chisholmbacteria bacterium RIFCSPHIGHO2_01_FULL_48_12</name>
    <dbReference type="NCBI Taxonomy" id="1797589"/>
    <lineage>
        <taxon>Bacteria</taxon>
        <taxon>Candidatus Chisholmiibacteriota</taxon>
    </lineage>
</organism>
<evidence type="ECO:0000313" key="2">
    <source>
        <dbReference type="EMBL" id="OGY17940.1"/>
    </source>
</evidence>
<dbReference type="Pfam" id="PF18765">
    <property type="entry name" value="Polbeta"/>
    <property type="match status" value="1"/>
</dbReference>
<proteinExistence type="predicted"/>
<evidence type="ECO:0000313" key="3">
    <source>
        <dbReference type="Proteomes" id="UP000177324"/>
    </source>
</evidence>
<protein>
    <recommendedName>
        <fullName evidence="1">Polymerase beta nucleotidyltransferase domain-containing protein</fullName>
    </recommendedName>
</protein>
<evidence type="ECO:0000259" key="1">
    <source>
        <dbReference type="Pfam" id="PF18765"/>
    </source>
</evidence>
<dbReference type="PANTHER" id="PTHR43449:SF1">
    <property type="entry name" value="POLYMERASE BETA NUCLEOTIDYLTRANSFERASE DOMAIN-CONTAINING PROTEIN"/>
    <property type="match status" value="1"/>
</dbReference>
<dbReference type="Gene3D" id="3.30.460.10">
    <property type="entry name" value="Beta Polymerase, domain 2"/>
    <property type="match status" value="1"/>
</dbReference>
<sequence>MKIDDSLMAVVRGYGVDKAIVFGSQARGIVDETSDIDLVMVKETKLQFLDRLREFALLLPPGLPRVDAFIYTPEEFELMRERKNPLIMKVLSEGEVVYEAS</sequence>
<comment type="caution">
    <text evidence="2">The sequence shown here is derived from an EMBL/GenBank/DDBJ whole genome shotgun (WGS) entry which is preliminary data.</text>
</comment>
<dbReference type="STRING" id="1797589.A2784_00445"/>
<dbReference type="EMBL" id="MHCH01000013">
    <property type="protein sequence ID" value="OGY17940.1"/>
    <property type="molecule type" value="Genomic_DNA"/>
</dbReference>
<accession>A0A1G1VRE2</accession>
<dbReference type="PANTHER" id="PTHR43449">
    <property type="entry name" value="NUCLEOTIDYLTRANSFERASE"/>
    <property type="match status" value="1"/>
</dbReference>
<dbReference type="Proteomes" id="UP000177324">
    <property type="component" value="Unassembled WGS sequence"/>
</dbReference>
<name>A0A1G1VRE2_9BACT</name>
<gene>
    <name evidence="2" type="ORF">A2784_00445</name>
</gene>
<dbReference type="InterPro" id="IPR043519">
    <property type="entry name" value="NT_sf"/>
</dbReference>
<dbReference type="AlphaFoldDB" id="A0A1G1VRE2"/>
<dbReference type="SUPFAM" id="SSF81301">
    <property type="entry name" value="Nucleotidyltransferase"/>
    <property type="match status" value="1"/>
</dbReference>
<dbReference type="InterPro" id="IPR041633">
    <property type="entry name" value="Polbeta"/>
</dbReference>